<reference evidence="8 9" key="1">
    <citation type="submission" date="2019-02" db="EMBL/GenBank/DDBJ databases">
        <title>Deep-cultivation of Planctomycetes and their phenomic and genomic characterization uncovers novel biology.</title>
        <authorList>
            <person name="Wiegand S."/>
            <person name="Jogler M."/>
            <person name="Boedeker C."/>
            <person name="Pinto D."/>
            <person name="Vollmers J."/>
            <person name="Rivas-Marin E."/>
            <person name="Kohn T."/>
            <person name="Peeters S.H."/>
            <person name="Heuer A."/>
            <person name="Rast P."/>
            <person name="Oberbeckmann S."/>
            <person name="Bunk B."/>
            <person name="Jeske O."/>
            <person name="Meyerdierks A."/>
            <person name="Storesund J.E."/>
            <person name="Kallscheuer N."/>
            <person name="Luecker S."/>
            <person name="Lage O.M."/>
            <person name="Pohl T."/>
            <person name="Merkel B.J."/>
            <person name="Hornburger P."/>
            <person name="Mueller R.-W."/>
            <person name="Bruemmer F."/>
            <person name="Labrenz M."/>
            <person name="Spormann A.M."/>
            <person name="Op den Camp H."/>
            <person name="Overmann J."/>
            <person name="Amann R."/>
            <person name="Jetten M.S.M."/>
            <person name="Mascher T."/>
            <person name="Medema M.H."/>
            <person name="Devos D.P."/>
            <person name="Kaster A.-K."/>
            <person name="Ovreas L."/>
            <person name="Rohde M."/>
            <person name="Galperin M.Y."/>
            <person name="Jogler C."/>
        </authorList>
    </citation>
    <scope>NUCLEOTIDE SEQUENCE [LARGE SCALE GENOMIC DNA]</scope>
    <source>
        <strain evidence="8 9">ETA_A8</strain>
    </source>
</reference>
<feature type="domain" description="DNA methylase adenine-specific" evidence="6">
    <location>
        <begin position="121"/>
        <end position="161"/>
    </location>
</feature>
<protein>
    <recommendedName>
        <fullName evidence="2">site-specific DNA-methyltransferase (adenine-specific)</fullName>
        <ecNumber evidence="2">2.1.1.72</ecNumber>
    </recommendedName>
</protein>
<dbReference type="REBASE" id="357180">
    <property type="entry name" value="PbaETAA8ORF13900P"/>
</dbReference>
<evidence type="ECO:0000256" key="5">
    <source>
        <dbReference type="ARBA" id="ARBA00047942"/>
    </source>
</evidence>
<dbReference type="InterPro" id="IPR003356">
    <property type="entry name" value="DNA_methylase_A-5"/>
</dbReference>
<dbReference type="GO" id="GO:0032259">
    <property type="term" value="P:methylation"/>
    <property type="evidence" value="ECO:0007669"/>
    <property type="project" value="UniProtKB-KW"/>
</dbReference>
<dbReference type="PANTHER" id="PTHR33841:SF1">
    <property type="entry name" value="DNA METHYLTRANSFERASE A"/>
    <property type="match status" value="1"/>
</dbReference>
<keyword evidence="9" id="KW-1185">Reference proteome</keyword>
<evidence type="ECO:0000256" key="2">
    <source>
        <dbReference type="ARBA" id="ARBA00011900"/>
    </source>
</evidence>
<dbReference type="InterPro" id="IPR050953">
    <property type="entry name" value="N4_N6_ade-DNA_methylase"/>
</dbReference>
<sequence>MLALHHSPCWARSRVRTKPFSLLKHQRLLTASLVKDFHRFSGGSADSDDASSAADSLAGALACATVVVGRYHEQLEPCWPWLLHGADGWTRDVLTRLQDVRSDRPASDPNSSNADDSLTWHVYELLLQGLAKQSRRSTGTFYTPPSIARFCVAALDHQLKQAFGLSAGLGDATTWEQLLRSHPKLVEAGKPLDRPFVQILEPACGSGVFLAAAIEHVLKQSKSAIDAAARLLPRLIGIDIGRVPLLIARLRIAVQLAEHGIVPDADFPQPRLQLGNALDGPENLAILSEPNTVILGNPPFSYLSRNEQPWIQDLIRGSNGVAGYFAIDDQQLGERKTWLHDDYVKFLRLSQWCIEQAGAGVISLVTNHGWLDNATFRIARQQLLRALPQIDVVDLHGNFKRQETSPHAERDENVFGLSQGIAIVTAVKSLQHSPPQVTYAELWGSRAGKLARLCPADENADLSPQLCEPRLPWFTFVPQREQVPAEYASAPLLTELMPVHSTVPVTARDHFVVARTREELLQRIERFVDPTIDDAAIRQEYFSRTRSTRYLPGDTRSWKLSAARQLIRDSGDPQQFIRRCLYRPFVWRYIFWHPAMIDWPRPEFTRHLSEGNLTLLARRQSLAGKECNFFWITDSLPLDGVIRSDNRGSESFFPLWLQSHDSSTLAPNFSAAQLATYPPQELLAYVYALFHSATYRTRYSAGLAMEFPRVLFPASDQLFASLASLGKRLIQLHLTEPHLEHTAPSTPPAVDHTETHLLDRIEAFQVGTYRVCRKWLEAEQATRESASFGRLQQLIAMTLVAQDEIEIAIQAAGGFPAAFQM</sequence>
<dbReference type="Gene3D" id="3.40.50.150">
    <property type="entry name" value="Vaccinia Virus protein VP39"/>
    <property type="match status" value="1"/>
</dbReference>
<name>A0A517Y843_9BACT</name>
<dbReference type="InterPro" id="IPR029063">
    <property type="entry name" value="SAM-dependent_MTases_sf"/>
</dbReference>
<dbReference type="EMBL" id="CP036274">
    <property type="protein sequence ID" value="QDU26312.1"/>
    <property type="molecule type" value="Genomic_DNA"/>
</dbReference>
<dbReference type="GO" id="GO:0003677">
    <property type="term" value="F:DNA binding"/>
    <property type="evidence" value="ECO:0007669"/>
    <property type="project" value="InterPro"/>
</dbReference>
<dbReference type="Pfam" id="PF18135">
    <property type="entry name" value="Type_ISP_C"/>
    <property type="match status" value="1"/>
</dbReference>
<evidence type="ECO:0000313" key="9">
    <source>
        <dbReference type="Proteomes" id="UP000315017"/>
    </source>
</evidence>
<evidence type="ECO:0000256" key="1">
    <source>
        <dbReference type="ARBA" id="ARBA00006594"/>
    </source>
</evidence>
<feature type="domain" description="Type ISP restriction-modification enzyme LLaBIII C-terminal specificity" evidence="7">
    <location>
        <begin position="495"/>
        <end position="744"/>
    </location>
</feature>
<evidence type="ECO:0000256" key="3">
    <source>
        <dbReference type="ARBA" id="ARBA00022603"/>
    </source>
</evidence>
<comment type="catalytic activity">
    <reaction evidence="5">
        <text>a 2'-deoxyadenosine in DNA + S-adenosyl-L-methionine = an N(6)-methyl-2'-deoxyadenosine in DNA + S-adenosyl-L-homocysteine + H(+)</text>
        <dbReference type="Rhea" id="RHEA:15197"/>
        <dbReference type="Rhea" id="RHEA-COMP:12418"/>
        <dbReference type="Rhea" id="RHEA-COMP:12419"/>
        <dbReference type="ChEBI" id="CHEBI:15378"/>
        <dbReference type="ChEBI" id="CHEBI:57856"/>
        <dbReference type="ChEBI" id="CHEBI:59789"/>
        <dbReference type="ChEBI" id="CHEBI:90615"/>
        <dbReference type="ChEBI" id="CHEBI:90616"/>
        <dbReference type="EC" id="2.1.1.72"/>
    </reaction>
</comment>
<dbReference type="InterPro" id="IPR041635">
    <property type="entry name" value="Type_ISP_LLaBIII_C"/>
</dbReference>
<accession>A0A517Y843</accession>
<dbReference type="EC" id="2.1.1.72" evidence="2"/>
<evidence type="ECO:0000313" key="8">
    <source>
        <dbReference type="EMBL" id="QDU26312.1"/>
    </source>
</evidence>
<keyword evidence="3 8" id="KW-0489">Methyltransferase</keyword>
<gene>
    <name evidence="8" type="ORF">ETAA8_13900</name>
</gene>
<dbReference type="OrthoDB" id="9758243at2"/>
<dbReference type="SUPFAM" id="SSF53335">
    <property type="entry name" value="S-adenosyl-L-methionine-dependent methyltransferases"/>
    <property type="match status" value="1"/>
</dbReference>
<dbReference type="Pfam" id="PF02384">
    <property type="entry name" value="N6_Mtase"/>
    <property type="match status" value="1"/>
</dbReference>
<dbReference type="PANTHER" id="PTHR33841">
    <property type="entry name" value="DNA METHYLTRANSFERASE YEEA-RELATED"/>
    <property type="match status" value="1"/>
</dbReference>
<dbReference type="KEGG" id="aagg:ETAA8_13900"/>
<keyword evidence="4" id="KW-0808">Transferase</keyword>
<evidence type="ECO:0000259" key="6">
    <source>
        <dbReference type="Pfam" id="PF02384"/>
    </source>
</evidence>
<dbReference type="GO" id="GO:0008170">
    <property type="term" value="F:N-methyltransferase activity"/>
    <property type="evidence" value="ECO:0007669"/>
    <property type="project" value="InterPro"/>
</dbReference>
<organism evidence="8 9">
    <name type="scientific">Anatilimnocola aggregata</name>
    <dbReference type="NCBI Taxonomy" id="2528021"/>
    <lineage>
        <taxon>Bacteria</taxon>
        <taxon>Pseudomonadati</taxon>
        <taxon>Planctomycetota</taxon>
        <taxon>Planctomycetia</taxon>
        <taxon>Pirellulales</taxon>
        <taxon>Pirellulaceae</taxon>
        <taxon>Anatilimnocola</taxon>
    </lineage>
</organism>
<dbReference type="AlphaFoldDB" id="A0A517Y843"/>
<dbReference type="PRINTS" id="PR00507">
    <property type="entry name" value="N12N6MTFRASE"/>
</dbReference>
<evidence type="ECO:0000256" key="4">
    <source>
        <dbReference type="ARBA" id="ARBA00022679"/>
    </source>
</evidence>
<evidence type="ECO:0000259" key="7">
    <source>
        <dbReference type="Pfam" id="PF18135"/>
    </source>
</evidence>
<dbReference type="Proteomes" id="UP000315017">
    <property type="component" value="Chromosome"/>
</dbReference>
<proteinExistence type="inferred from homology"/>
<dbReference type="GO" id="GO:0009007">
    <property type="term" value="F:site-specific DNA-methyltransferase (adenine-specific) activity"/>
    <property type="evidence" value="ECO:0007669"/>
    <property type="project" value="UniProtKB-EC"/>
</dbReference>
<comment type="similarity">
    <text evidence="1">Belongs to the N(4)/N(6)-methyltransferase family.</text>
</comment>